<reference evidence="10" key="2">
    <citation type="journal article" date="2021" name="Genome Biol. Evol.">
        <title>Developing a high-quality reference genome for a parasitic bivalve with doubly uniparental inheritance (Bivalvia: Unionida).</title>
        <authorList>
            <person name="Smith C.H."/>
        </authorList>
    </citation>
    <scope>NUCLEOTIDE SEQUENCE</scope>
    <source>
        <strain evidence="10">CHS0354</strain>
        <tissue evidence="10">Mantle</tissue>
    </source>
</reference>
<name>A0AAE0RPK1_9BIVA</name>
<feature type="region of interest" description="Disordered" evidence="6">
    <location>
        <begin position="175"/>
        <end position="199"/>
    </location>
</feature>
<proteinExistence type="inferred from homology"/>
<feature type="domain" description="Trafficking kinesin-binding protein C-terminal" evidence="8">
    <location>
        <begin position="410"/>
        <end position="561"/>
    </location>
</feature>
<dbReference type="GO" id="GO:0047496">
    <property type="term" value="P:vesicle transport along microtubule"/>
    <property type="evidence" value="ECO:0007669"/>
    <property type="project" value="TreeGrafter"/>
</dbReference>
<feature type="coiled-coil region" evidence="5">
    <location>
        <begin position="106"/>
        <end position="161"/>
    </location>
</feature>
<feature type="domain" description="HAP1 N-terminal" evidence="9">
    <location>
        <begin position="39"/>
        <end position="339"/>
    </location>
</feature>
<dbReference type="GO" id="GO:0006605">
    <property type="term" value="P:protein targeting"/>
    <property type="evidence" value="ECO:0007669"/>
    <property type="project" value="TreeGrafter"/>
</dbReference>
<dbReference type="SMART" id="SM01424">
    <property type="entry name" value="HAP1_N"/>
    <property type="match status" value="1"/>
</dbReference>
<accession>A0AAE0RPK1</accession>
<dbReference type="InterPro" id="IPR051946">
    <property type="entry name" value="Intracell_Traff-Reg"/>
</dbReference>
<gene>
    <name evidence="10" type="ORF">CHS0354_037516</name>
</gene>
<evidence type="ECO:0000256" key="5">
    <source>
        <dbReference type="SAM" id="Coils"/>
    </source>
</evidence>
<comment type="caution">
    <text evidence="10">The sequence shown here is derived from an EMBL/GenBank/DDBJ whole genome shotgun (WGS) entry which is preliminary data.</text>
</comment>
<dbReference type="GO" id="GO:0048311">
    <property type="term" value="P:mitochondrion distribution"/>
    <property type="evidence" value="ECO:0007669"/>
    <property type="project" value="TreeGrafter"/>
</dbReference>
<keyword evidence="7" id="KW-0732">Signal</keyword>
<dbReference type="InterPro" id="IPR022154">
    <property type="entry name" value="TRAK1/2_C"/>
</dbReference>
<organism evidence="10 11">
    <name type="scientific">Potamilus streckersoni</name>
    <dbReference type="NCBI Taxonomy" id="2493646"/>
    <lineage>
        <taxon>Eukaryota</taxon>
        <taxon>Metazoa</taxon>
        <taxon>Spiralia</taxon>
        <taxon>Lophotrochozoa</taxon>
        <taxon>Mollusca</taxon>
        <taxon>Bivalvia</taxon>
        <taxon>Autobranchia</taxon>
        <taxon>Heteroconchia</taxon>
        <taxon>Palaeoheterodonta</taxon>
        <taxon>Unionida</taxon>
        <taxon>Unionoidea</taxon>
        <taxon>Unionidae</taxon>
        <taxon>Ambleminae</taxon>
        <taxon>Lampsilini</taxon>
        <taxon>Potamilus</taxon>
    </lineage>
</organism>
<feature type="coiled-coil region" evidence="5">
    <location>
        <begin position="298"/>
        <end position="339"/>
    </location>
</feature>
<evidence type="ECO:0000259" key="9">
    <source>
        <dbReference type="SMART" id="SM01424"/>
    </source>
</evidence>
<evidence type="ECO:0000256" key="3">
    <source>
        <dbReference type="ARBA" id="ARBA00023054"/>
    </source>
</evidence>
<evidence type="ECO:0000256" key="6">
    <source>
        <dbReference type="SAM" id="MobiDB-lite"/>
    </source>
</evidence>
<dbReference type="GO" id="GO:0005739">
    <property type="term" value="C:mitochondrion"/>
    <property type="evidence" value="ECO:0007669"/>
    <property type="project" value="UniProtKB-SubCell"/>
</dbReference>
<evidence type="ECO:0000256" key="2">
    <source>
        <dbReference type="ARBA" id="ARBA00007007"/>
    </source>
</evidence>
<sequence length="872" mass="97362">MYMWCMYVHIAAVMTLGIFTPDLCNSDNLPEVEFLSLIEEQIPKYRLRADTITSFQGYENEDWIHTPIIPIDADLDLSPEVIAETLKYFILCAERVTQMTKTYNDIEAVTRLLEEKERDLELAARIGQTLLDKNRELEIKCEALEEQFNLAQETLKQLRHELSMKDELLKYYANDYDSGNTESPEDEPYAPSRQDVSGLQKRVRTLEEENLSLRCETSQLQSETSDLEEKEQLLVQDCVKQLEESHQHLQQFAKELSDKTEECHHQKEEITNLLSQVVDLQKRIKLVTIENVELQKTLDASRDSQRKLTAELLELKNKNEELLELLEENQEELRRLRSKQKPGVVRQSYMSSMLLHVPSDSLASELESSLRSEAEENGSYSTRERRRNWKVFETARAAKKAMHSVSPGVSSLQVPGSSNQSMLGLDDLGSQTTSVRSSMYLSDGGEESVHSDGYNADLDSLYGSTQHLGRPGIPGSNDLETALRRLSMRRANELNELDFQKEMEKKMRERCDSEETHGRCKTPDSMISGGSGWSYFSMTGSSGHHYKMPEKLQIIKPLEGSVTLRQWQQLATPHIGRIFEERPGVQIKGERKLDLEEEVYSISDLEEDDDYSDYALRKFPESPSIYTYTNSTVKHPSERARTDVVSMSSTPRMSSNIHDDHGTRTYSMSLGLASILNERDLISPPSTQTDIFPKCLPSNPCRFPCLVTETVFSSSRSEISSIMTNSTDTCKVSPSHTSSSSGTPTSVKTPTADTTAEKFLDKLKNKSFSLYGYLASGVAGATSGVAGALTPKMESPKVDASCIALTNLGSKKASDVSIATGASAEPQVQASGLVTAVSSSSAERPRNLASVGQKAAGSVLGALSAFKRNGIL</sequence>
<evidence type="ECO:0000256" key="1">
    <source>
        <dbReference type="ARBA" id="ARBA00004173"/>
    </source>
</evidence>
<feature type="region of interest" description="Disordered" evidence="6">
    <location>
        <begin position="725"/>
        <end position="752"/>
    </location>
</feature>
<evidence type="ECO:0008006" key="12">
    <source>
        <dbReference type="Google" id="ProtNLM"/>
    </source>
</evidence>
<reference evidence="10" key="1">
    <citation type="journal article" date="2021" name="Genome Biol. Evol.">
        <title>A High-Quality Reference Genome for a Parasitic Bivalve with Doubly Uniparental Inheritance (Bivalvia: Unionida).</title>
        <authorList>
            <person name="Smith C.H."/>
        </authorList>
    </citation>
    <scope>NUCLEOTIDE SEQUENCE</scope>
    <source>
        <strain evidence="10">CHS0354</strain>
    </source>
</reference>
<evidence type="ECO:0000256" key="4">
    <source>
        <dbReference type="ARBA" id="ARBA00023128"/>
    </source>
</evidence>
<dbReference type="GO" id="GO:0031410">
    <property type="term" value="C:cytoplasmic vesicle"/>
    <property type="evidence" value="ECO:0007669"/>
    <property type="project" value="TreeGrafter"/>
</dbReference>
<comment type="similarity">
    <text evidence="2">Belongs to the milton family.</text>
</comment>
<dbReference type="GO" id="GO:0017022">
    <property type="term" value="F:myosin binding"/>
    <property type="evidence" value="ECO:0007669"/>
    <property type="project" value="TreeGrafter"/>
</dbReference>
<dbReference type="SMART" id="SM01423">
    <property type="entry name" value="Milton"/>
    <property type="match status" value="1"/>
</dbReference>
<dbReference type="InterPro" id="IPR006933">
    <property type="entry name" value="HAP1_N"/>
</dbReference>
<keyword evidence="4" id="KW-0496">Mitochondrion</keyword>
<dbReference type="Proteomes" id="UP001195483">
    <property type="component" value="Unassembled WGS sequence"/>
</dbReference>
<reference evidence="10" key="3">
    <citation type="submission" date="2023-05" db="EMBL/GenBank/DDBJ databases">
        <authorList>
            <person name="Smith C.H."/>
        </authorList>
    </citation>
    <scope>NUCLEOTIDE SEQUENCE</scope>
    <source>
        <strain evidence="10">CHS0354</strain>
        <tissue evidence="10">Mantle</tissue>
    </source>
</reference>
<dbReference type="AlphaFoldDB" id="A0AAE0RPK1"/>
<feature type="chain" id="PRO_5042023064" description="Trafficking kinesin-binding protein 1" evidence="7">
    <location>
        <begin position="27"/>
        <end position="872"/>
    </location>
</feature>
<dbReference type="Pfam" id="PF04849">
    <property type="entry name" value="HAP1_N"/>
    <property type="match status" value="1"/>
</dbReference>
<feature type="compositionally biased region" description="Low complexity" evidence="6">
    <location>
        <begin position="733"/>
        <end position="751"/>
    </location>
</feature>
<feature type="compositionally biased region" description="Polar residues" evidence="6">
    <location>
        <begin position="645"/>
        <end position="656"/>
    </location>
</feature>
<evidence type="ECO:0000256" key="7">
    <source>
        <dbReference type="SAM" id="SignalP"/>
    </source>
</evidence>
<protein>
    <recommendedName>
        <fullName evidence="12">Trafficking kinesin-binding protein 1</fullName>
    </recommendedName>
</protein>
<feature type="region of interest" description="Disordered" evidence="6">
    <location>
        <begin position="636"/>
        <end position="662"/>
    </location>
</feature>
<keyword evidence="11" id="KW-1185">Reference proteome</keyword>
<evidence type="ECO:0000313" key="10">
    <source>
        <dbReference type="EMBL" id="KAK3577176.1"/>
    </source>
</evidence>
<dbReference type="PANTHER" id="PTHR15751:SF12">
    <property type="entry name" value="TRAFFICKING KINESIN-BINDING PROTEIN MILT"/>
    <property type="match status" value="1"/>
</dbReference>
<keyword evidence="3 5" id="KW-0175">Coiled coil</keyword>
<evidence type="ECO:0000259" key="8">
    <source>
        <dbReference type="SMART" id="SM01423"/>
    </source>
</evidence>
<dbReference type="Pfam" id="PF12448">
    <property type="entry name" value="Milton"/>
    <property type="match status" value="1"/>
</dbReference>
<comment type="subcellular location">
    <subcellularLocation>
        <location evidence="1">Mitochondrion</location>
    </subcellularLocation>
</comment>
<feature type="signal peptide" evidence="7">
    <location>
        <begin position="1"/>
        <end position="26"/>
    </location>
</feature>
<evidence type="ECO:0000313" key="11">
    <source>
        <dbReference type="Proteomes" id="UP001195483"/>
    </source>
</evidence>
<dbReference type="EMBL" id="JAEAOA010002192">
    <property type="protein sequence ID" value="KAK3577176.1"/>
    <property type="molecule type" value="Genomic_DNA"/>
</dbReference>
<dbReference type="PANTHER" id="PTHR15751">
    <property type="entry name" value="TRAFFICKING KINESIN-BINDING PROTEIN"/>
    <property type="match status" value="1"/>
</dbReference>